<keyword evidence="2 4" id="KW-0863">Zinc-finger</keyword>
<evidence type="ECO:0000256" key="1">
    <source>
        <dbReference type="ARBA" id="ARBA00022723"/>
    </source>
</evidence>
<evidence type="ECO:0000256" key="4">
    <source>
        <dbReference type="PROSITE-ProRule" id="PRU00453"/>
    </source>
</evidence>
<protein>
    <submittedName>
        <fullName evidence="7">Zinc finger HIT domain-containing protein</fullName>
    </submittedName>
</protein>
<dbReference type="GO" id="GO:0005634">
    <property type="term" value="C:nucleus"/>
    <property type="evidence" value="ECO:0007669"/>
    <property type="project" value="TreeGrafter"/>
</dbReference>
<dbReference type="InterPro" id="IPR051639">
    <property type="entry name" value="BCD1"/>
</dbReference>
<dbReference type="PANTHER" id="PTHR13483:SF11">
    <property type="entry name" value="ZINC FINGER HIT DOMAIN-CONTAINING PROTEIN 3"/>
    <property type="match status" value="1"/>
</dbReference>
<gene>
    <name evidence="7" type="ORF">HKI87_04g30630</name>
</gene>
<dbReference type="GO" id="GO:0070761">
    <property type="term" value="C:pre-snoRNP complex"/>
    <property type="evidence" value="ECO:0007669"/>
    <property type="project" value="TreeGrafter"/>
</dbReference>
<dbReference type="GO" id="GO:0008270">
    <property type="term" value="F:zinc ion binding"/>
    <property type="evidence" value="ECO:0007669"/>
    <property type="project" value="UniProtKB-UniRule"/>
</dbReference>
<evidence type="ECO:0000256" key="2">
    <source>
        <dbReference type="ARBA" id="ARBA00022771"/>
    </source>
</evidence>
<evidence type="ECO:0000313" key="7">
    <source>
        <dbReference type="EMBL" id="WZN61528.1"/>
    </source>
</evidence>
<name>A0AAX4P6G8_9CHLO</name>
<dbReference type="GO" id="GO:0000463">
    <property type="term" value="P:maturation of LSU-rRNA from tricistronic rRNA transcript (SSU-rRNA, 5.8S rRNA, LSU-rRNA)"/>
    <property type="evidence" value="ECO:0007669"/>
    <property type="project" value="TreeGrafter"/>
</dbReference>
<dbReference type="GO" id="GO:0000492">
    <property type="term" value="P:box C/D snoRNP assembly"/>
    <property type="evidence" value="ECO:0007669"/>
    <property type="project" value="TreeGrafter"/>
</dbReference>
<keyword evidence="1" id="KW-0479">Metal-binding</keyword>
<dbReference type="GO" id="GO:0048254">
    <property type="term" value="P:snoRNA localization"/>
    <property type="evidence" value="ECO:0007669"/>
    <property type="project" value="TreeGrafter"/>
</dbReference>
<dbReference type="CDD" id="cd23024">
    <property type="entry name" value="zf-HIT_ZNHIT2-3"/>
    <property type="match status" value="1"/>
</dbReference>
<dbReference type="AlphaFoldDB" id="A0AAX4P6G8"/>
<evidence type="ECO:0000259" key="6">
    <source>
        <dbReference type="PROSITE" id="PS51083"/>
    </source>
</evidence>
<proteinExistence type="predicted"/>
<organism evidence="7 8">
    <name type="scientific">Chloropicon roscoffensis</name>
    <dbReference type="NCBI Taxonomy" id="1461544"/>
    <lineage>
        <taxon>Eukaryota</taxon>
        <taxon>Viridiplantae</taxon>
        <taxon>Chlorophyta</taxon>
        <taxon>Chloropicophyceae</taxon>
        <taxon>Chloropicales</taxon>
        <taxon>Chloropicaceae</taxon>
        <taxon>Chloropicon</taxon>
    </lineage>
</organism>
<sequence length="145" mass="15913">MVAKCGICNEADGRYKCPQCRTAYCSVTCFKSHKGSAACAEAREALLRQREAAEAGQSPLLQGLGSGDGKEDEGYRVTPDQLDRMVESKRLQEWLRDPMLREVIELVDASGDRERALDTAVGSNEQFSEFVRVLAETINPEGAPT</sequence>
<dbReference type="SUPFAM" id="SSF144232">
    <property type="entry name" value="HIT/MYND zinc finger-like"/>
    <property type="match status" value="1"/>
</dbReference>
<accession>A0AAX4P6G8</accession>
<dbReference type="PROSITE" id="PS51083">
    <property type="entry name" value="ZF_HIT"/>
    <property type="match status" value="1"/>
</dbReference>
<dbReference type="PANTHER" id="PTHR13483">
    <property type="entry name" value="BOX C_D SNORNA PROTEIN 1-RELATED"/>
    <property type="match status" value="1"/>
</dbReference>
<reference evidence="7 8" key="1">
    <citation type="submission" date="2024-03" db="EMBL/GenBank/DDBJ databases">
        <title>Complete genome sequence of the green alga Chloropicon roscoffensis RCC1871.</title>
        <authorList>
            <person name="Lemieux C."/>
            <person name="Pombert J.-F."/>
            <person name="Otis C."/>
            <person name="Turmel M."/>
        </authorList>
    </citation>
    <scope>NUCLEOTIDE SEQUENCE [LARGE SCALE GENOMIC DNA]</scope>
    <source>
        <strain evidence="7 8">RCC1871</strain>
    </source>
</reference>
<evidence type="ECO:0000256" key="5">
    <source>
        <dbReference type="SAM" id="MobiDB-lite"/>
    </source>
</evidence>
<dbReference type="Proteomes" id="UP001472866">
    <property type="component" value="Chromosome 04"/>
</dbReference>
<keyword evidence="3" id="KW-0862">Zinc</keyword>
<feature type="domain" description="HIT-type" evidence="6">
    <location>
        <begin position="5"/>
        <end position="39"/>
    </location>
</feature>
<dbReference type="Gene3D" id="3.30.60.190">
    <property type="match status" value="1"/>
</dbReference>
<feature type="region of interest" description="Disordered" evidence="5">
    <location>
        <begin position="50"/>
        <end position="80"/>
    </location>
</feature>
<dbReference type="Pfam" id="PF04438">
    <property type="entry name" value="zf-HIT"/>
    <property type="match status" value="1"/>
</dbReference>
<dbReference type="EMBL" id="CP151504">
    <property type="protein sequence ID" value="WZN61528.1"/>
    <property type="molecule type" value="Genomic_DNA"/>
</dbReference>
<feature type="compositionally biased region" description="Basic and acidic residues" evidence="5">
    <location>
        <begin position="68"/>
        <end position="80"/>
    </location>
</feature>
<dbReference type="InterPro" id="IPR007529">
    <property type="entry name" value="Znf_HIT"/>
</dbReference>
<evidence type="ECO:0000256" key="3">
    <source>
        <dbReference type="ARBA" id="ARBA00022833"/>
    </source>
</evidence>
<evidence type="ECO:0000313" key="8">
    <source>
        <dbReference type="Proteomes" id="UP001472866"/>
    </source>
</evidence>
<feature type="compositionally biased region" description="Low complexity" evidence="5">
    <location>
        <begin position="54"/>
        <end position="63"/>
    </location>
</feature>
<keyword evidence="8" id="KW-1185">Reference proteome</keyword>